<organism evidence="1 2">
    <name type="scientific">Melia azedarach</name>
    <name type="common">Chinaberry tree</name>
    <dbReference type="NCBI Taxonomy" id="155640"/>
    <lineage>
        <taxon>Eukaryota</taxon>
        <taxon>Viridiplantae</taxon>
        <taxon>Streptophyta</taxon>
        <taxon>Embryophyta</taxon>
        <taxon>Tracheophyta</taxon>
        <taxon>Spermatophyta</taxon>
        <taxon>Magnoliopsida</taxon>
        <taxon>eudicotyledons</taxon>
        <taxon>Gunneridae</taxon>
        <taxon>Pentapetalae</taxon>
        <taxon>rosids</taxon>
        <taxon>malvids</taxon>
        <taxon>Sapindales</taxon>
        <taxon>Meliaceae</taxon>
        <taxon>Melia</taxon>
    </lineage>
</organism>
<evidence type="ECO:0000313" key="1">
    <source>
        <dbReference type="EMBL" id="KAJ4719729.1"/>
    </source>
</evidence>
<keyword evidence="2" id="KW-1185">Reference proteome</keyword>
<reference evidence="1 2" key="1">
    <citation type="journal article" date="2023" name="Science">
        <title>Complex scaffold remodeling in plant triterpene biosynthesis.</title>
        <authorList>
            <person name="De La Pena R."/>
            <person name="Hodgson H."/>
            <person name="Liu J.C."/>
            <person name="Stephenson M.J."/>
            <person name="Martin A.C."/>
            <person name="Owen C."/>
            <person name="Harkess A."/>
            <person name="Leebens-Mack J."/>
            <person name="Jimenez L.E."/>
            <person name="Osbourn A."/>
            <person name="Sattely E.S."/>
        </authorList>
    </citation>
    <scope>NUCLEOTIDE SEQUENCE [LARGE SCALE GENOMIC DNA]</scope>
    <source>
        <strain evidence="2">cv. JPN11</strain>
        <tissue evidence="1">Leaf</tissue>
    </source>
</reference>
<comment type="caution">
    <text evidence="1">The sequence shown here is derived from an EMBL/GenBank/DDBJ whole genome shotgun (WGS) entry which is preliminary data.</text>
</comment>
<evidence type="ECO:0000313" key="2">
    <source>
        <dbReference type="Proteomes" id="UP001164539"/>
    </source>
</evidence>
<dbReference type="EMBL" id="CM051397">
    <property type="protein sequence ID" value="KAJ4719729.1"/>
    <property type="molecule type" value="Genomic_DNA"/>
</dbReference>
<proteinExistence type="predicted"/>
<dbReference type="Proteomes" id="UP001164539">
    <property type="component" value="Chromosome 4"/>
</dbReference>
<gene>
    <name evidence="1" type="ORF">OWV82_007664</name>
</gene>
<protein>
    <submittedName>
        <fullName evidence="1">Uncharacterized protein</fullName>
    </submittedName>
</protein>
<accession>A0ACC1Y9T2</accession>
<sequence length="83" mass="9266">MNTRSFVLITFFFIHGVVILSHTVYRVKAAEIVSAGSSSSEAISFDQVLHRKLVTVEPYREPPKWPPTPVPNDGGNHLPPPRK</sequence>
<name>A0ACC1Y9T2_MELAZ</name>